<name>X1T2S0_9ZZZZ</name>
<reference evidence="1" key="1">
    <citation type="journal article" date="2014" name="Front. Microbiol.">
        <title>High frequency of phylogenetically diverse reductive dehalogenase-homologous genes in deep subseafloor sedimentary metagenomes.</title>
        <authorList>
            <person name="Kawai M."/>
            <person name="Futagami T."/>
            <person name="Toyoda A."/>
            <person name="Takaki Y."/>
            <person name="Nishi S."/>
            <person name="Hori S."/>
            <person name="Arai W."/>
            <person name="Tsubouchi T."/>
            <person name="Morono Y."/>
            <person name="Uchiyama I."/>
            <person name="Ito T."/>
            <person name="Fujiyama A."/>
            <person name="Inagaki F."/>
            <person name="Takami H."/>
        </authorList>
    </citation>
    <scope>NUCLEOTIDE SEQUENCE</scope>
    <source>
        <strain evidence="1">Expedition CK06-06</strain>
    </source>
</reference>
<comment type="caution">
    <text evidence="1">The sequence shown here is derived from an EMBL/GenBank/DDBJ whole genome shotgun (WGS) entry which is preliminary data.</text>
</comment>
<organism evidence="1">
    <name type="scientific">marine sediment metagenome</name>
    <dbReference type="NCBI Taxonomy" id="412755"/>
    <lineage>
        <taxon>unclassified sequences</taxon>
        <taxon>metagenomes</taxon>
        <taxon>ecological metagenomes</taxon>
    </lineage>
</organism>
<sequence>RIEFAFLVYRSHFFNLLYFKITKGETFVTPSRKVIGALSQGDPSTL</sequence>
<dbReference type="EMBL" id="BARW01022454">
    <property type="protein sequence ID" value="GAI99612.1"/>
    <property type="molecule type" value="Genomic_DNA"/>
</dbReference>
<evidence type="ECO:0000313" key="1">
    <source>
        <dbReference type="EMBL" id="GAI99612.1"/>
    </source>
</evidence>
<dbReference type="AlphaFoldDB" id="X1T2S0"/>
<proteinExistence type="predicted"/>
<protein>
    <submittedName>
        <fullName evidence="1">Uncharacterized protein</fullName>
    </submittedName>
</protein>
<feature type="non-terminal residue" evidence="1">
    <location>
        <position position="1"/>
    </location>
</feature>
<gene>
    <name evidence="1" type="ORF">S12H4_37473</name>
</gene>
<accession>X1T2S0</accession>